<accession>A0A0X3BNQ7</accession>
<dbReference type="GeneID" id="13355135"/>
<dbReference type="Proteomes" id="UP000069850">
    <property type="component" value="Chromosome 1"/>
</dbReference>
<dbReference type="OrthoDB" id="106510at2157"/>
<protein>
    <submittedName>
        <fullName evidence="1">Uncharacterized protein</fullName>
    </submittedName>
</protein>
<evidence type="ECO:0000313" key="2">
    <source>
        <dbReference type="Proteomes" id="UP000069850"/>
    </source>
</evidence>
<gene>
    <name evidence="1" type="ORF">MMAB1_2609</name>
</gene>
<proteinExistence type="predicted"/>
<evidence type="ECO:0000313" key="1">
    <source>
        <dbReference type="EMBL" id="CVK33822.1"/>
    </source>
</evidence>
<reference evidence="1 2" key="1">
    <citation type="submission" date="2016-01" db="EMBL/GenBank/DDBJ databases">
        <authorList>
            <person name="Manzoor S."/>
        </authorList>
    </citation>
    <scope>NUCLEOTIDE SEQUENCE [LARGE SCALE GENOMIC DNA]</scope>
    <source>
        <strain evidence="1">Methanoculleus sp MAB1</strain>
    </source>
</reference>
<dbReference type="GeneID" id="27138219"/>
<organism evidence="1 2">
    <name type="scientific">Methanoculleus bourgensis</name>
    <dbReference type="NCBI Taxonomy" id="83986"/>
    <lineage>
        <taxon>Archaea</taxon>
        <taxon>Methanobacteriati</taxon>
        <taxon>Methanobacteriota</taxon>
        <taxon>Stenosarchaea group</taxon>
        <taxon>Methanomicrobia</taxon>
        <taxon>Methanomicrobiales</taxon>
        <taxon>Methanomicrobiaceae</taxon>
        <taxon>Methanoculleus</taxon>
    </lineage>
</organism>
<dbReference type="KEGG" id="mema:MMAB1_2609"/>
<name>A0A0X3BNQ7_9EURY</name>
<sequence>MKRGILVASLLVLAFVVAPAGAFSADELRILVDEDGGANITFNYTLSWIERIAVFFKIAEPEQELKSALEEASGAPVTVTSAESDVAVFSVPGFAKAQNTENGTVYSTPALDFTGAQAMLDRYWFAPLVHADFSPDLTVVRFPDDHEETFSNQSTIPALSHTVP</sequence>
<dbReference type="OMA" id="NEVKNEW"/>
<dbReference type="EMBL" id="LT158599">
    <property type="protein sequence ID" value="CVK33822.1"/>
    <property type="molecule type" value="Genomic_DNA"/>
</dbReference>
<dbReference type="AlphaFoldDB" id="A0A0X3BNQ7"/>
<dbReference type="RefSeq" id="WP_014867909.1">
    <property type="nucleotide sequence ID" value="NZ_LT158599.1"/>
</dbReference>